<evidence type="ECO:0000256" key="5">
    <source>
        <dbReference type="SAM" id="MobiDB-lite"/>
    </source>
</evidence>
<dbReference type="Proteomes" id="UP000009047">
    <property type="component" value="Chromosome"/>
</dbReference>
<dbReference type="KEGG" id="dbr:Deba_2307"/>
<dbReference type="InterPro" id="IPR020013">
    <property type="entry name" value="Flagellar_FlgE/F/G"/>
</dbReference>
<dbReference type="HOGENOM" id="CLU_013687_2_1_7"/>
<comment type="subcellular location">
    <subcellularLocation>
        <location evidence="1 4">Bacterial flagellum basal body</location>
    </subcellularLocation>
</comment>
<dbReference type="GO" id="GO:0009424">
    <property type="term" value="C:bacterial-type flagellum hook"/>
    <property type="evidence" value="ECO:0007669"/>
    <property type="project" value="InterPro"/>
</dbReference>
<dbReference type="PANTHER" id="PTHR30435">
    <property type="entry name" value="FLAGELLAR PROTEIN"/>
    <property type="match status" value="1"/>
</dbReference>
<accession>E1QJC6</accession>
<dbReference type="STRING" id="644282.Deba_2307"/>
<dbReference type="GO" id="GO:0005829">
    <property type="term" value="C:cytosol"/>
    <property type="evidence" value="ECO:0007669"/>
    <property type="project" value="TreeGrafter"/>
</dbReference>
<dbReference type="PANTHER" id="PTHR30435:SF1">
    <property type="entry name" value="FLAGELLAR HOOK PROTEIN FLGE"/>
    <property type="match status" value="1"/>
</dbReference>
<organism evidence="9 10">
    <name type="scientific">Desulfarculus baarsii (strain ATCC 33931 / DSM 2075 / LMG 7858 / VKM B-1802 / 2st14)</name>
    <dbReference type="NCBI Taxonomy" id="644282"/>
    <lineage>
        <taxon>Bacteria</taxon>
        <taxon>Pseudomonadati</taxon>
        <taxon>Thermodesulfobacteriota</taxon>
        <taxon>Desulfarculia</taxon>
        <taxon>Desulfarculales</taxon>
        <taxon>Desulfarculaceae</taxon>
        <taxon>Desulfarculus</taxon>
    </lineage>
</organism>
<feature type="domain" description="Flagellar basal-body/hook protein C-terminal" evidence="7">
    <location>
        <begin position="740"/>
        <end position="784"/>
    </location>
</feature>
<dbReference type="Pfam" id="PF22692">
    <property type="entry name" value="LlgE_F_G_D1"/>
    <property type="match status" value="1"/>
</dbReference>
<keyword evidence="10" id="KW-1185">Reference proteome</keyword>
<dbReference type="InterPro" id="IPR037058">
    <property type="entry name" value="Falgellar_hook_FlgE_sf"/>
</dbReference>
<feature type="domain" description="Flagellar hook protein FlgE/F/G-like D1" evidence="8">
    <location>
        <begin position="89"/>
        <end position="158"/>
    </location>
</feature>
<gene>
    <name evidence="9" type="ordered locus">Deba_2307</name>
</gene>
<dbReference type="PROSITE" id="PS00588">
    <property type="entry name" value="FLAGELLA_BB_ROD"/>
    <property type="match status" value="1"/>
</dbReference>
<keyword evidence="3 4" id="KW-0975">Bacterial flagellum</keyword>
<comment type="function">
    <text evidence="4">A flexible structure which links the flagellar filament to the drive apparatus in the basal body.</text>
</comment>
<dbReference type="SUPFAM" id="SSF117143">
    <property type="entry name" value="Flagellar hook protein flgE"/>
    <property type="match status" value="2"/>
</dbReference>
<dbReference type="Pfam" id="PF06429">
    <property type="entry name" value="Flg_bbr_C"/>
    <property type="match status" value="1"/>
</dbReference>
<evidence type="ECO:0000313" key="10">
    <source>
        <dbReference type="Proteomes" id="UP000009047"/>
    </source>
</evidence>
<dbReference type="AlphaFoldDB" id="E1QJC6"/>
<dbReference type="PRINTS" id="PR01005">
    <property type="entry name" value="FLGHOOKAP1"/>
</dbReference>
<evidence type="ECO:0000259" key="8">
    <source>
        <dbReference type="Pfam" id="PF22692"/>
    </source>
</evidence>
<dbReference type="InterPro" id="IPR002371">
    <property type="entry name" value="FlgK"/>
</dbReference>
<dbReference type="OrthoDB" id="9804559at2"/>
<dbReference type="RefSeq" id="WP_013259108.1">
    <property type="nucleotide sequence ID" value="NC_014365.1"/>
</dbReference>
<dbReference type="eggNOG" id="COG1749">
    <property type="taxonomic scope" value="Bacteria"/>
</dbReference>
<dbReference type="InterPro" id="IPR053967">
    <property type="entry name" value="LlgE_F_G-like_D1"/>
</dbReference>
<dbReference type="InterPro" id="IPR019776">
    <property type="entry name" value="Flagellar_basal_body_rod_CS"/>
</dbReference>
<dbReference type="GO" id="GO:0044780">
    <property type="term" value="P:bacterial-type flagellum assembly"/>
    <property type="evidence" value="ECO:0007669"/>
    <property type="project" value="InterPro"/>
</dbReference>
<protein>
    <recommendedName>
        <fullName evidence="4">Flagellar hook protein FlgE</fullName>
    </recommendedName>
</protein>
<dbReference type="InterPro" id="IPR010930">
    <property type="entry name" value="Flg_bb/hook_C_dom"/>
</dbReference>
<evidence type="ECO:0000259" key="7">
    <source>
        <dbReference type="Pfam" id="PF06429"/>
    </source>
</evidence>
<evidence type="ECO:0000313" key="9">
    <source>
        <dbReference type="EMBL" id="ADK85669.1"/>
    </source>
</evidence>
<evidence type="ECO:0000256" key="1">
    <source>
        <dbReference type="ARBA" id="ARBA00004117"/>
    </source>
</evidence>
<proteinExistence type="inferred from homology"/>
<dbReference type="GO" id="GO:0009425">
    <property type="term" value="C:bacterial-type flagellum basal body"/>
    <property type="evidence" value="ECO:0007669"/>
    <property type="project" value="UniProtKB-SubCell"/>
</dbReference>
<dbReference type="NCBIfam" id="TIGR03506">
    <property type="entry name" value="FlgEFG_subfam"/>
    <property type="match status" value="2"/>
</dbReference>
<name>E1QJC6_DESB2</name>
<feature type="domain" description="Flagellar basal body rod protein N-terminal" evidence="6">
    <location>
        <begin position="11"/>
        <end position="37"/>
    </location>
</feature>
<reference evidence="9 10" key="1">
    <citation type="journal article" date="2010" name="Stand. Genomic Sci.">
        <title>Complete genome sequence of Desulfarculus baarsii type strain (2st14).</title>
        <authorList>
            <person name="Sun H."/>
            <person name="Spring S."/>
            <person name="Lapidus A."/>
            <person name="Davenport K."/>
            <person name="Del Rio T.G."/>
            <person name="Tice H."/>
            <person name="Nolan M."/>
            <person name="Copeland A."/>
            <person name="Cheng J.F."/>
            <person name="Lucas S."/>
            <person name="Tapia R."/>
            <person name="Goodwin L."/>
            <person name="Pitluck S."/>
            <person name="Ivanova N."/>
            <person name="Pagani I."/>
            <person name="Mavromatis K."/>
            <person name="Ovchinnikova G."/>
            <person name="Pati A."/>
            <person name="Chen A."/>
            <person name="Palaniappan K."/>
            <person name="Hauser L."/>
            <person name="Chang Y.J."/>
            <person name="Jeffries C.D."/>
            <person name="Detter J.C."/>
            <person name="Han C."/>
            <person name="Rohde M."/>
            <person name="Brambilla E."/>
            <person name="Goker M."/>
            <person name="Woyke T."/>
            <person name="Bristow J."/>
            <person name="Eisen J.A."/>
            <person name="Markowitz V."/>
            <person name="Hugenholtz P."/>
            <person name="Kyrpides N.C."/>
            <person name="Klenk H.P."/>
            <person name="Land M."/>
        </authorList>
    </citation>
    <scope>NUCLEOTIDE SEQUENCE [LARGE SCALE GENOMIC DNA]</scope>
    <source>
        <strain evidence="10">ATCC 33931 / DSM 2075 / LMG 7858 / VKM B-1802 / 2st14</strain>
    </source>
</reference>
<evidence type="ECO:0000259" key="6">
    <source>
        <dbReference type="Pfam" id="PF00460"/>
    </source>
</evidence>
<dbReference type="Gene3D" id="2.60.98.20">
    <property type="entry name" value="Flagellar hook protein FlgE"/>
    <property type="match status" value="1"/>
</dbReference>
<evidence type="ECO:0000256" key="3">
    <source>
        <dbReference type="ARBA" id="ARBA00023143"/>
    </source>
</evidence>
<dbReference type="GO" id="GO:0071978">
    <property type="term" value="P:bacterial-type flagellum-dependent swarming motility"/>
    <property type="evidence" value="ECO:0007669"/>
    <property type="project" value="TreeGrafter"/>
</dbReference>
<dbReference type="Pfam" id="PF00460">
    <property type="entry name" value="Flg_bb_rod"/>
    <property type="match status" value="1"/>
</dbReference>
<evidence type="ECO:0000256" key="2">
    <source>
        <dbReference type="ARBA" id="ARBA00009677"/>
    </source>
</evidence>
<feature type="region of interest" description="Disordered" evidence="5">
    <location>
        <begin position="716"/>
        <end position="740"/>
    </location>
</feature>
<dbReference type="EMBL" id="CP002085">
    <property type="protein sequence ID" value="ADK85669.1"/>
    <property type="molecule type" value="Genomic_DNA"/>
</dbReference>
<sequence>MGMLTAMWAGVAGLNVHGQALSAVADNVANVNTHGYKASRVNFGDVMIHSLTVGGTVVNQVGTGAKVLSVQNLLTQGSFETTDVPTDMAINGGGFFQVNNTSAGQTAKYYTRAGQFLLDTEGYMVNPQGYRLQGYNVDANGDILAVPADLRITTVQTDAIATSAIDISMNLNSEDTKKLHPSQLIDPSDQSTWNYVNTTRTYDSLGVGHNLSMFYQRLTTYNGTKANGATSFWKVTAFESVDGVYHPNEDDYATTAEYLDAVNAKTYYMQFDTSGHLVGVSTGDSGYGDTYVYGGKVSSSTSDIATALGGQLTFDGAGASDQVIRTSGTVTFAGTGTTSSTSVTVGADAAYTLTDGLTPAQAAAELCDQINGASPAVNYYAVNEGSGVVTIHAKNANGPFDLSVSHDSSTEPDFSVTGDDTTTLSELANMINAGNTATGTLQIDTTGMADDATITVGGVTFSYDGGGTATGANPWATLADLATAITANVPNVTATYTAGGTISLAYDSVGVAGNAVTLAMDLNGGGGSIDLSGSTLTNGWDGTTTGGAHEVTASALENADGTYSLQLTRNVAGAGSTYTIDVDEFLSTNTLGSEAGVGFTTATQTTVARDETNGVLDLNGQVELDYYFEDAVQPQTITIDYSPTASAASTQSAGSNETFYLYQDGSTRGTLQSLDIGTDGVITGTFSNGQLKTLGQVMLVDFANPEGLAREGDNLWSQTTKSGEPIENTPGQGGTGSIESGALEQSNVDLATEMVKMILYQRAYQANSKSISTTDQMLQELINLKR</sequence>
<evidence type="ECO:0000256" key="4">
    <source>
        <dbReference type="RuleBase" id="RU362116"/>
    </source>
</evidence>
<dbReference type="InterPro" id="IPR037925">
    <property type="entry name" value="FlgE/F/G-like"/>
</dbReference>
<comment type="similarity">
    <text evidence="2 4">Belongs to the flagella basal body rod proteins family.</text>
</comment>
<dbReference type="GO" id="GO:0005198">
    <property type="term" value="F:structural molecule activity"/>
    <property type="evidence" value="ECO:0007669"/>
    <property type="project" value="InterPro"/>
</dbReference>
<dbReference type="InterPro" id="IPR001444">
    <property type="entry name" value="Flag_bb_rod_N"/>
</dbReference>